<evidence type="ECO:0000256" key="1">
    <source>
        <dbReference type="ARBA" id="ARBA00004651"/>
    </source>
</evidence>
<feature type="transmembrane region" description="Helical" evidence="6">
    <location>
        <begin position="6"/>
        <end position="27"/>
    </location>
</feature>
<name>A0A2U8E0Z5_9BACT</name>
<keyword evidence="3 6" id="KW-0812">Transmembrane</keyword>
<evidence type="ECO:0000256" key="4">
    <source>
        <dbReference type="ARBA" id="ARBA00022989"/>
    </source>
</evidence>
<evidence type="ECO:0000313" key="7">
    <source>
        <dbReference type="EMBL" id="AWI08523.1"/>
    </source>
</evidence>
<feature type="transmembrane region" description="Helical" evidence="6">
    <location>
        <begin position="188"/>
        <end position="206"/>
    </location>
</feature>
<dbReference type="GO" id="GO:0005886">
    <property type="term" value="C:plasma membrane"/>
    <property type="evidence" value="ECO:0007669"/>
    <property type="project" value="UniProtKB-SubCell"/>
</dbReference>
<dbReference type="RefSeq" id="WP_108824332.1">
    <property type="nucleotide sequence ID" value="NZ_CP023004.1"/>
</dbReference>
<dbReference type="Pfam" id="PF01810">
    <property type="entry name" value="LysE"/>
    <property type="match status" value="1"/>
</dbReference>
<gene>
    <name evidence="7" type="ORF">CKA38_03985</name>
</gene>
<organism evidence="7 8">
    <name type="scientific">Ereboglobus luteus</name>
    <dbReference type="NCBI Taxonomy" id="1796921"/>
    <lineage>
        <taxon>Bacteria</taxon>
        <taxon>Pseudomonadati</taxon>
        <taxon>Verrucomicrobiota</taxon>
        <taxon>Opitutia</taxon>
        <taxon>Opitutales</taxon>
        <taxon>Opitutaceae</taxon>
        <taxon>Ereboglobus</taxon>
    </lineage>
</organism>
<feature type="transmembrane region" description="Helical" evidence="6">
    <location>
        <begin position="39"/>
        <end position="60"/>
    </location>
</feature>
<dbReference type="KEGG" id="elut:CKA38_03985"/>
<keyword evidence="5 6" id="KW-0472">Membrane</keyword>
<evidence type="ECO:0000256" key="6">
    <source>
        <dbReference type="SAM" id="Phobius"/>
    </source>
</evidence>
<feature type="transmembrane region" description="Helical" evidence="6">
    <location>
        <begin position="66"/>
        <end position="84"/>
    </location>
</feature>
<keyword evidence="8" id="KW-1185">Reference proteome</keyword>
<sequence>MYPQLLTLLGILTVGLISPGPDFFLIVKNSMSGSRLRAFATGWGIAAGLCVQVIVLSLGLAMAPPVVLRIVQLAGAAVLMWIGLKTLLARPVVNQPAQASEGMDADKYERKQATAGFMEGFLCNATNVKVFVFFTSLFSQFVVADSPMSWRVFMPVVVVIHGLVMWSLITWALLFPPVARQLTRTQRWLPRVFGVILIGFALFVVWESLRGLLA</sequence>
<evidence type="ECO:0000313" key="8">
    <source>
        <dbReference type="Proteomes" id="UP000244896"/>
    </source>
</evidence>
<feature type="transmembrane region" description="Helical" evidence="6">
    <location>
        <begin position="153"/>
        <end position="176"/>
    </location>
</feature>
<dbReference type="PANTHER" id="PTHR30086:SF20">
    <property type="entry name" value="ARGININE EXPORTER PROTEIN ARGO-RELATED"/>
    <property type="match status" value="1"/>
</dbReference>
<evidence type="ECO:0000256" key="5">
    <source>
        <dbReference type="ARBA" id="ARBA00023136"/>
    </source>
</evidence>
<dbReference type="AlphaFoldDB" id="A0A2U8E0Z5"/>
<protein>
    <submittedName>
        <fullName evidence="7">Lysine transporter LysE</fullName>
    </submittedName>
</protein>
<proteinExistence type="predicted"/>
<dbReference type="GO" id="GO:0015171">
    <property type="term" value="F:amino acid transmembrane transporter activity"/>
    <property type="evidence" value="ECO:0007669"/>
    <property type="project" value="TreeGrafter"/>
</dbReference>
<feature type="transmembrane region" description="Helical" evidence="6">
    <location>
        <begin position="121"/>
        <end position="141"/>
    </location>
</feature>
<keyword evidence="4 6" id="KW-1133">Transmembrane helix</keyword>
<comment type="subcellular location">
    <subcellularLocation>
        <location evidence="1">Cell membrane</location>
        <topology evidence="1">Multi-pass membrane protein</topology>
    </subcellularLocation>
</comment>
<reference evidence="7 8" key="1">
    <citation type="journal article" date="2018" name="Syst. Appl. Microbiol.">
        <title>Ereboglobus luteus gen. nov. sp. nov. from cockroach guts, and new insights into the oxygen relationship of the genera Opitutus and Didymococcus (Verrucomicrobia: Opitutaceae).</title>
        <authorList>
            <person name="Tegtmeier D."/>
            <person name="Belitz A."/>
            <person name="Radek R."/>
            <person name="Heimerl T."/>
            <person name="Brune A."/>
        </authorList>
    </citation>
    <scope>NUCLEOTIDE SEQUENCE [LARGE SCALE GENOMIC DNA]</scope>
    <source>
        <strain evidence="7 8">Ho45</strain>
    </source>
</reference>
<accession>A0A2U8E0Z5</accession>
<dbReference type="EMBL" id="CP023004">
    <property type="protein sequence ID" value="AWI08523.1"/>
    <property type="molecule type" value="Genomic_DNA"/>
</dbReference>
<evidence type="ECO:0000256" key="3">
    <source>
        <dbReference type="ARBA" id="ARBA00022692"/>
    </source>
</evidence>
<dbReference type="PANTHER" id="PTHR30086">
    <property type="entry name" value="ARGININE EXPORTER PROTEIN ARGO"/>
    <property type="match status" value="1"/>
</dbReference>
<dbReference type="Proteomes" id="UP000244896">
    <property type="component" value="Chromosome"/>
</dbReference>
<evidence type="ECO:0000256" key="2">
    <source>
        <dbReference type="ARBA" id="ARBA00022475"/>
    </source>
</evidence>
<dbReference type="InterPro" id="IPR001123">
    <property type="entry name" value="LeuE-type"/>
</dbReference>
<dbReference type="OrthoDB" id="9784202at2"/>
<keyword evidence="2" id="KW-1003">Cell membrane</keyword>